<feature type="transmembrane region" description="Helical" evidence="5">
    <location>
        <begin position="95"/>
        <end position="115"/>
    </location>
</feature>
<name>A0A8E2JQC9_9PEZI</name>
<dbReference type="PANTHER" id="PTHR28013">
    <property type="entry name" value="PROTEIN DCV1-RELATED"/>
    <property type="match status" value="1"/>
</dbReference>
<sequence length="191" mass="20649">LFTTSILLLATLSSLIDPGLSVLTVTFNNGTAFRNSSITFGTYGYCFFNALLNREHYCFGRRIGYSPANIIEAIYKTNFTASTVSTTNRPTHSMALYPAAFAFSLLTIIICFMGYQVFPFIFGIVTWVLCLIAMSVGLRLFAMIKAAADEDSLDLHASFGKAIWLVVAATITGLAGVTGLTTYSPQNDGAS</sequence>
<dbReference type="InterPro" id="IPR009571">
    <property type="entry name" value="SUR7/Rim9-like_fungi"/>
</dbReference>
<protein>
    <submittedName>
        <fullName evidence="7">Uncharacterized protein</fullName>
    </submittedName>
</protein>
<feature type="transmembrane region" description="Helical" evidence="5">
    <location>
        <begin position="31"/>
        <end position="52"/>
    </location>
</feature>
<dbReference type="AlphaFoldDB" id="A0A8E2JQC9"/>
<dbReference type="GO" id="GO:0035838">
    <property type="term" value="C:growing cell tip"/>
    <property type="evidence" value="ECO:0007669"/>
    <property type="project" value="TreeGrafter"/>
</dbReference>
<evidence type="ECO:0000256" key="3">
    <source>
        <dbReference type="ARBA" id="ARBA00022989"/>
    </source>
</evidence>
<evidence type="ECO:0000256" key="6">
    <source>
        <dbReference type="SAM" id="SignalP"/>
    </source>
</evidence>
<dbReference type="Pfam" id="PF06687">
    <property type="entry name" value="SUR7"/>
    <property type="match status" value="1"/>
</dbReference>
<feature type="signal peptide" evidence="6">
    <location>
        <begin position="1"/>
        <end position="21"/>
    </location>
</feature>
<evidence type="ECO:0000313" key="8">
    <source>
        <dbReference type="Proteomes" id="UP000250140"/>
    </source>
</evidence>
<proteinExistence type="predicted"/>
<organism evidence="7 8">
    <name type="scientific">Glonium stellatum</name>
    <dbReference type="NCBI Taxonomy" id="574774"/>
    <lineage>
        <taxon>Eukaryota</taxon>
        <taxon>Fungi</taxon>
        <taxon>Dikarya</taxon>
        <taxon>Ascomycota</taxon>
        <taxon>Pezizomycotina</taxon>
        <taxon>Dothideomycetes</taxon>
        <taxon>Pleosporomycetidae</taxon>
        <taxon>Gloniales</taxon>
        <taxon>Gloniaceae</taxon>
        <taxon>Glonium</taxon>
    </lineage>
</organism>
<keyword evidence="4 5" id="KW-0472">Membrane</keyword>
<evidence type="ECO:0000313" key="7">
    <source>
        <dbReference type="EMBL" id="OCL05714.1"/>
    </source>
</evidence>
<evidence type="ECO:0000256" key="4">
    <source>
        <dbReference type="ARBA" id="ARBA00023136"/>
    </source>
</evidence>
<gene>
    <name evidence="7" type="ORF">AOQ84DRAFT_298396</name>
</gene>
<feature type="transmembrane region" description="Helical" evidence="5">
    <location>
        <begin position="162"/>
        <end position="183"/>
    </location>
</feature>
<dbReference type="Proteomes" id="UP000250140">
    <property type="component" value="Unassembled WGS sequence"/>
</dbReference>
<dbReference type="GO" id="GO:0032153">
    <property type="term" value="C:cell division site"/>
    <property type="evidence" value="ECO:0007669"/>
    <property type="project" value="TreeGrafter"/>
</dbReference>
<dbReference type="EMBL" id="KV750225">
    <property type="protein sequence ID" value="OCL05714.1"/>
    <property type="molecule type" value="Genomic_DNA"/>
</dbReference>
<comment type="subcellular location">
    <subcellularLocation>
        <location evidence="1">Membrane</location>
        <topology evidence="1">Multi-pass membrane protein</topology>
    </subcellularLocation>
</comment>
<keyword evidence="2 5" id="KW-0812">Transmembrane</keyword>
<dbReference type="GO" id="GO:0005886">
    <property type="term" value="C:plasma membrane"/>
    <property type="evidence" value="ECO:0007669"/>
    <property type="project" value="InterPro"/>
</dbReference>
<evidence type="ECO:0000256" key="5">
    <source>
        <dbReference type="SAM" id="Phobius"/>
    </source>
</evidence>
<dbReference type="OrthoDB" id="2354757at2759"/>
<feature type="chain" id="PRO_5034368188" evidence="6">
    <location>
        <begin position="22"/>
        <end position="191"/>
    </location>
</feature>
<feature type="non-terminal residue" evidence="7">
    <location>
        <position position="191"/>
    </location>
</feature>
<reference evidence="7 8" key="1">
    <citation type="journal article" date="2016" name="Nat. Commun.">
        <title>Ectomycorrhizal ecology is imprinted in the genome of the dominant symbiotic fungus Cenococcum geophilum.</title>
        <authorList>
            <consortium name="DOE Joint Genome Institute"/>
            <person name="Peter M."/>
            <person name="Kohler A."/>
            <person name="Ohm R.A."/>
            <person name="Kuo A."/>
            <person name="Krutzmann J."/>
            <person name="Morin E."/>
            <person name="Arend M."/>
            <person name="Barry K.W."/>
            <person name="Binder M."/>
            <person name="Choi C."/>
            <person name="Clum A."/>
            <person name="Copeland A."/>
            <person name="Grisel N."/>
            <person name="Haridas S."/>
            <person name="Kipfer T."/>
            <person name="LaButti K."/>
            <person name="Lindquist E."/>
            <person name="Lipzen A."/>
            <person name="Maire R."/>
            <person name="Meier B."/>
            <person name="Mihaltcheva S."/>
            <person name="Molinier V."/>
            <person name="Murat C."/>
            <person name="Poggeler S."/>
            <person name="Quandt C.A."/>
            <person name="Sperisen C."/>
            <person name="Tritt A."/>
            <person name="Tisserant E."/>
            <person name="Crous P.W."/>
            <person name="Henrissat B."/>
            <person name="Nehls U."/>
            <person name="Egli S."/>
            <person name="Spatafora J.W."/>
            <person name="Grigoriev I.V."/>
            <person name="Martin F.M."/>
        </authorList>
    </citation>
    <scope>NUCLEOTIDE SEQUENCE [LARGE SCALE GENOMIC DNA]</scope>
    <source>
        <strain evidence="7 8">CBS 207.34</strain>
    </source>
</reference>
<accession>A0A8E2JQC9</accession>
<dbReference type="InterPro" id="IPR051380">
    <property type="entry name" value="pH-response_reg_palI/RIM9"/>
</dbReference>
<evidence type="ECO:0000256" key="1">
    <source>
        <dbReference type="ARBA" id="ARBA00004141"/>
    </source>
</evidence>
<keyword evidence="8" id="KW-1185">Reference proteome</keyword>
<keyword evidence="3 5" id="KW-1133">Transmembrane helix</keyword>
<keyword evidence="6" id="KW-0732">Signal</keyword>
<dbReference type="PANTHER" id="PTHR28013:SF3">
    <property type="entry name" value="PROTEIN DCV1-RELATED"/>
    <property type="match status" value="1"/>
</dbReference>
<feature type="transmembrane region" description="Helical" evidence="5">
    <location>
        <begin position="121"/>
        <end position="141"/>
    </location>
</feature>
<evidence type="ECO:0000256" key="2">
    <source>
        <dbReference type="ARBA" id="ARBA00022692"/>
    </source>
</evidence>